<dbReference type="Gene3D" id="3.40.50.1820">
    <property type="entry name" value="alpha/beta hydrolase"/>
    <property type="match status" value="1"/>
</dbReference>
<dbReference type="RefSeq" id="WP_323439194.1">
    <property type="nucleotide sequence ID" value="NZ_JAYFUH010000249.1"/>
</dbReference>
<dbReference type="InterPro" id="IPR029058">
    <property type="entry name" value="AB_hydrolase_fold"/>
</dbReference>
<dbReference type="SUPFAM" id="SSF53474">
    <property type="entry name" value="alpha/beta-Hydrolases"/>
    <property type="match status" value="1"/>
</dbReference>
<keyword evidence="2" id="KW-1185">Reference proteome</keyword>
<comment type="caution">
    <text evidence="1">The sequence shown here is derived from an EMBL/GenBank/DDBJ whole genome shotgun (WGS) entry which is preliminary data.</text>
</comment>
<organism evidence="1 2">
    <name type="scientific">Stenotrophomonas capsici</name>
    <dbReference type="NCBI Taxonomy" id="3110230"/>
    <lineage>
        <taxon>Bacteria</taxon>
        <taxon>Pseudomonadati</taxon>
        <taxon>Pseudomonadota</taxon>
        <taxon>Gammaproteobacteria</taxon>
        <taxon>Lysobacterales</taxon>
        <taxon>Lysobacteraceae</taxon>
        <taxon>Stenotrophomonas</taxon>
    </lineage>
</organism>
<proteinExistence type="predicted"/>
<name>A0ABU5V5I8_9GAMM</name>
<gene>
    <name evidence="1" type="ORF">VA603_13815</name>
</gene>
<sequence length="246" mass="26488">MQRILLETPVEVRVTRLVILPGLDGTGTLHEDFIAALGTTFATVQVMVYPADAVLDYPSLERRVRAALPDQAPFVLLGESFSGPLAIAIAADPPANLRGLVLSTTFARAPVPLSRLLAPITRVAPVHGVPLAVLRWWLLGRWSSPALDRALRRALRQVSPQVLRHRAGLAMRVDVVGLLQRIPVPVVYLRANGDRLLAAGAGRLITRNVADCTCLDMQGPHLLLQAAAPACAAAVKAQAMRLGWVR</sequence>
<evidence type="ECO:0000313" key="1">
    <source>
        <dbReference type="EMBL" id="MEA5668620.1"/>
    </source>
</evidence>
<dbReference type="GO" id="GO:0016787">
    <property type="term" value="F:hydrolase activity"/>
    <property type="evidence" value="ECO:0007669"/>
    <property type="project" value="UniProtKB-KW"/>
</dbReference>
<evidence type="ECO:0000313" key="2">
    <source>
        <dbReference type="Proteomes" id="UP001301653"/>
    </source>
</evidence>
<dbReference type="Proteomes" id="UP001301653">
    <property type="component" value="Unassembled WGS sequence"/>
</dbReference>
<keyword evidence="1" id="KW-0378">Hydrolase</keyword>
<accession>A0ABU5V5I8</accession>
<protein>
    <submittedName>
        <fullName evidence="1">Alpha/beta hydrolase</fullName>
    </submittedName>
</protein>
<reference evidence="1 2" key="1">
    <citation type="submission" date="2023-12" db="EMBL/GenBank/DDBJ databases">
        <title>Stenotrophomonas guangdongensis sp. nov., isolated from wilted pepper plants (Capsicum annuum).</title>
        <authorList>
            <person name="Qiu M."/>
            <person name="Li Y."/>
            <person name="Liu Q."/>
            <person name="Zhang X."/>
            <person name="Huang Y."/>
            <person name="Guo R."/>
            <person name="Hu M."/>
            <person name="Zhou J."/>
            <person name="Zhou X."/>
        </authorList>
    </citation>
    <scope>NUCLEOTIDE SEQUENCE [LARGE SCALE GENOMIC DNA]</scope>
    <source>
        <strain evidence="1 2">MH1</strain>
    </source>
</reference>
<dbReference type="EMBL" id="JAYFUH010000249">
    <property type="protein sequence ID" value="MEA5668620.1"/>
    <property type="molecule type" value="Genomic_DNA"/>
</dbReference>